<dbReference type="InterPro" id="IPR018060">
    <property type="entry name" value="HTH_AraC"/>
</dbReference>
<dbReference type="PANTHER" id="PTHR43280:SF28">
    <property type="entry name" value="HTH-TYPE TRANSCRIPTIONAL ACTIVATOR RHAS"/>
    <property type="match status" value="1"/>
</dbReference>
<dbReference type="PROSITE" id="PS01124">
    <property type="entry name" value="HTH_ARAC_FAMILY_2"/>
    <property type="match status" value="1"/>
</dbReference>
<evidence type="ECO:0000259" key="4">
    <source>
        <dbReference type="PROSITE" id="PS01124"/>
    </source>
</evidence>
<evidence type="ECO:0000313" key="6">
    <source>
        <dbReference type="EMBL" id="OYR91516.1"/>
    </source>
</evidence>
<evidence type="ECO:0000313" key="7">
    <source>
        <dbReference type="Proteomes" id="UP000215828"/>
    </source>
</evidence>
<dbReference type="InterPro" id="IPR020449">
    <property type="entry name" value="Tscrpt_reg_AraC-type_HTH"/>
</dbReference>
<dbReference type="AlphaFoldDB" id="A0A256LEL6"/>
<dbReference type="RefSeq" id="WP_094496424.1">
    <property type="nucleotide sequence ID" value="NZ_NGNV01000022.1"/>
</dbReference>
<dbReference type="GO" id="GO:0043565">
    <property type="term" value="F:sequence-specific DNA binding"/>
    <property type="evidence" value="ECO:0007669"/>
    <property type="project" value="InterPro"/>
</dbReference>
<keyword evidence="8" id="KW-1185">Reference proteome</keyword>
<dbReference type="Gene3D" id="1.10.10.60">
    <property type="entry name" value="Homeodomain-like"/>
    <property type="match status" value="2"/>
</dbReference>
<gene>
    <name evidence="5" type="ORF">CBF53_05915</name>
    <name evidence="6" type="ORF">CBF70_06605</name>
</gene>
<dbReference type="Proteomes" id="UP000216316">
    <property type="component" value="Unassembled WGS sequence"/>
</dbReference>
<dbReference type="PANTHER" id="PTHR43280">
    <property type="entry name" value="ARAC-FAMILY TRANSCRIPTIONAL REGULATOR"/>
    <property type="match status" value="1"/>
</dbReference>
<dbReference type="SUPFAM" id="SSF46689">
    <property type="entry name" value="Homeodomain-like"/>
    <property type="match status" value="1"/>
</dbReference>
<dbReference type="InterPro" id="IPR018062">
    <property type="entry name" value="HTH_AraC-typ_CS"/>
</dbReference>
<evidence type="ECO:0000313" key="8">
    <source>
        <dbReference type="Proteomes" id="UP000216316"/>
    </source>
</evidence>
<feature type="domain" description="HTH araC/xylS-type" evidence="4">
    <location>
        <begin position="202"/>
        <end position="299"/>
    </location>
</feature>
<dbReference type="InterPro" id="IPR009057">
    <property type="entry name" value="Homeodomain-like_sf"/>
</dbReference>
<protein>
    <submittedName>
        <fullName evidence="6">AraC family transcriptional regulator</fullName>
    </submittedName>
</protein>
<evidence type="ECO:0000313" key="5">
    <source>
        <dbReference type="EMBL" id="OYR88043.1"/>
    </source>
</evidence>
<dbReference type="EMBL" id="NGNV01000022">
    <property type="protein sequence ID" value="OYR88043.1"/>
    <property type="molecule type" value="Genomic_DNA"/>
</dbReference>
<keyword evidence="1" id="KW-0805">Transcription regulation</keyword>
<reference evidence="6 7" key="1">
    <citation type="submission" date="2017-04" db="EMBL/GenBank/DDBJ databases">
        <authorList>
            <person name="Afonso C.L."/>
            <person name="Miller P.J."/>
            <person name="Scott M.A."/>
            <person name="Spackman E."/>
            <person name="Goraichik I."/>
            <person name="Dimitrov K.M."/>
            <person name="Suarez D.L."/>
            <person name="Swayne D.E."/>
        </authorList>
    </citation>
    <scope>NUCLEOTIDE SEQUENCE [LARGE SCALE GENOMIC DNA]</scope>
    <source>
        <strain evidence="6 7">609q</strain>
    </source>
</reference>
<evidence type="ECO:0000256" key="3">
    <source>
        <dbReference type="ARBA" id="ARBA00023163"/>
    </source>
</evidence>
<dbReference type="SMART" id="SM00342">
    <property type="entry name" value="HTH_ARAC"/>
    <property type="match status" value="1"/>
</dbReference>
<sequence>MSTPTLRNYLSSLVKNAQNSEIEASSKSRFLPYNLYLESQHNDFYEYQSNNSQLIYCFSGSCELKNESNDFNLNSGNIAIIEGNLKYAIRVIDKQAIIVKFKFTNELLWKNLIGKIAINTNNEQRLSTLFLDELEKTGIFLFTTTSVMWGSQNLNNVIQDYFNQADFSGAIALELFKIIILRNLREQNYKFSERKEKAFKDETLDQYIDKHYNNVSLAQAAEYFGFNRNYFSTMVKEKTGKSFVEHVDDRRMREAKRLLAQPNVSLKEIIEAIGYSSKSFFYKKFKHYYGMTPAEMRKRLFREAHINLK</sequence>
<dbReference type="PRINTS" id="PR00032">
    <property type="entry name" value="HTHARAC"/>
</dbReference>
<dbReference type="EMBL" id="NGNX01000022">
    <property type="protein sequence ID" value="OYR91516.1"/>
    <property type="molecule type" value="Genomic_DNA"/>
</dbReference>
<organism evidence="6 7">
    <name type="scientific">Lactobacillus taiwanensis</name>
    <dbReference type="NCBI Taxonomy" id="508451"/>
    <lineage>
        <taxon>Bacteria</taxon>
        <taxon>Bacillati</taxon>
        <taxon>Bacillota</taxon>
        <taxon>Bacilli</taxon>
        <taxon>Lactobacillales</taxon>
        <taxon>Lactobacillaceae</taxon>
        <taxon>Lactobacillus</taxon>
    </lineage>
</organism>
<dbReference type="Proteomes" id="UP000215828">
    <property type="component" value="Unassembled WGS sequence"/>
</dbReference>
<evidence type="ECO:0000256" key="1">
    <source>
        <dbReference type="ARBA" id="ARBA00023015"/>
    </source>
</evidence>
<proteinExistence type="predicted"/>
<accession>A0A256LEL6</accession>
<dbReference type="PROSITE" id="PS00041">
    <property type="entry name" value="HTH_ARAC_FAMILY_1"/>
    <property type="match status" value="1"/>
</dbReference>
<keyword evidence="3" id="KW-0804">Transcription</keyword>
<keyword evidence="2" id="KW-0238">DNA-binding</keyword>
<dbReference type="GO" id="GO:0003700">
    <property type="term" value="F:DNA-binding transcription factor activity"/>
    <property type="evidence" value="ECO:0007669"/>
    <property type="project" value="InterPro"/>
</dbReference>
<comment type="caution">
    <text evidence="6">The sequence shown here is derived from an EMBL/GenBank/DDBJ whole genome shotgun (WGS) entry which is preliminary data.</text>
</comment>
<dbReference type="Pfam" id="PF12833">
    <property type="entry name" value="HTH_18"/>
    <property type="match status" value="1"/>
</dbReference>
<reference evidence="5" key="2">
    <citation type="submission" date="2017-05" db="EMBL/GenBank/DDBJ databases">
        <authorList>
            <person name="Lin X.B."/>
            <person name="Stothard P."/>
            <person name="Tasseva G."/>
            <person name="Walter J."/>
        </authorList>
    </citation>
    <scope>NUCLEOTIDE SEQUENCE</scope>
    <source>
        <strain evidence="5">609u</strain>
    </source>
</reference>
<evidence type="ECO:0000256" key="2">
    <source>
        <dbReference type="ARBA" id="ARBA00023125"/>
    </source>
</evidence>
<reference evidence="7 8" key="3">
    <citation type="submission" date="2017-09" db="EMBL/GenBank/DDBJ databases">
        <title>Tripartite evolution among Lactobacillus johnsonii, Lactobacillus taiwanensis, Lactobacillus reuteri and their rodent host.</title>
        <authorList>
            <person name="Wang T."/>
            <person name="Knowles S."/>
            <person name="Cheng C."/>
        </authorList>
    </citation>
    <scope>NUCLEOTIDE SEQUENCE [LARGE SCALE GENOMIC DNA]</scope>
    <source>
        <strain evidence="6 7">609q</strain>
        <strain evidence="5 8">609u</strain>
    </source>
</reference>
<name>A0A256LEL6_9LACO</name>